<gene>
    <name evidence="15" type="ORF">NQ317_006167</name>
</gene>
<dbReference type="SUPFAM" id="SSF56300">
    <property type="entry name" value="Metallo-dependent phosphatases"/>
    <property type="match status" value="1"/>
</dbReference>
<dbReference type="CDD" id="cd00842">
    <property type="entry name" value="MPP_ASMase"/>
    <property type="match status" value="1"/>
</dbReference>
<dbReference type="PROSITE" id="PS50015">
    <property type="entry name" value="SAP_B"/>
    <property type="match status" value="1"/>
</dbReference>
<evidence type="ECO:0000256" key="10">
    <source>
        <dbReference type="ARBA" id="ARBA00023180"/>
    </source>
</evidence>
<name>A0ABQ9J8F2_9CUCU</name>
<keyword evidence="9" id="KW-1015">Disulfide bond</keyword>
<dbReference type="PIRSF" id="PIRSF000948">
    <property type="entry name" value="Sphingomy_PDE"/>
    <property type="match status" value="1"/>
</dbReference>
<keyword evidence="4" id="KW-0964">Secreted</keyword>
<evidence type="ECO:0000256" key="7">
    <source>
        <dbReference type="ARBA" id="ARBA00022801"/>
    </source>
</evidence>
<comment type="cofactor">
    <cofactor evidence="1">
        <name>Zn(2+)</name>
        <dbReference type="ChEBI" id="CHEBI:29105"/>
    </cofactor>
</comment>
<evidence type="ECO:0000256" key="13">
    <source>
        <dbReference type="SAM" id="SignalP"/>
    </source>
</evidence>
<evidence type="ECO:0000256" key="2">
    <source>
        <dbReference type="ARBA" id="ARBA00004613"/>
    </source>
</evidence>
<dbReference type="EMBL" id="JAPWTJ010001005">
    <property type="protein sequence ID" value="KAJ8974388.1"/>
    <property type="molecule type" value="Genomic_DNA"/>
</dbReference>
<keyword evidence="12" id="KW-0326">Glycosidase</keyword>
<dbReference type="InterPro" id="IPR029052">
    <property type="entry name" value="Metallo-depent_PP-like"/>
</dbReference>
<comment type="catalytic activity">
    <reaction evidence="11">
        <text>a sphingomyelin + H2O = phosphocholine + an N-acylsphing-4-enine + H(+)</text>
        <dbReference type="Rhea" id="RHEA:19253"/>
        <dbReference type="ChEBI" id="CHEBI:15377"/>
        <dbReference type="ChEBI" id="CHEBI:15378"/>
        <dbReference type="ChEBI" id="CHEBI:17636"/>
        <dbReference type="ChEBI" id="CHEBI:52639"/>
        <dbReference type="ChEBI" id="CHEBI:295975"/>
        <dbReference type="EC" id="3.1.4.12"/>
    </reaction>
    <physiologicalReaction direction="left-to-right" evidence="11">
        <dbReference type="Rhea" id="RHEA:19254"/>
    </physiologicalReaction>
</comment>
<keyword evidence="7 12" id="KW-0378">Hydrolase</keyword>
<evidence type="ECO:0000256" key="9">
    <source>
        <dbReference type="ARBA" id="ARBA00023157"/>
    </source>
</evidence>
<evidence type="ECO:0000256" key="12">
    <source>
        <dbReference type="PIRNR" id="PIRNR000948"/>
    </source>
</evidence>
<evidence type="ECO:0000256" key="6">
    <source>
        <dbReference type="ARBA" id="ARBA00022729"/>
    </source>
</evidence>
<dbReference type="Pfam" id="PF19272">
    <property type="entry name" value="ASMase_C"/>
    <property type="match status" value="1"/>
</dbReference>
<dbReference type="InterPro" id="IPR045473">
    <property type="entry name" value="ASM_C"/>
</dbReference>
<evidence type="ECO:0000256" key="4">
    <source>
        <dbReference type="ARBA" id="ARBA00022525"/>
    </source>
</evidence>
<dbReference type="Proteomes" id="UP001162164">
    <property type="component" value="Unassembled WGS sequence"/>
</dbReference>
<evidence type="ECO:0000256" key="5">
    <source>
        <dbReference type="ARBA" id="ARBA00022723"/>
    </source>
</evidence>
<organism evidence="15 16">
    <name type="scientific">Molorchus minor</name>
    <dbReference type="NCBI Taxonomy" id="1323400"/>
    <lineage>
        <taxon>Eukaryota</taxon>
        <taxon>Metazoa</taxon>
        <taxon>Ecdysozoa</taxon>
        <taxon>Arthropoda</taxon>
        <taxon>Hexapoda</taxon>
        <taxon>Insecta</taxon>
        <taxon>Pterygota</taxon>
        <taxon>Neoptera</taxon>
        <taxon>Endopterygota</taxon>
        <taxon>Coleoptera</taxon>
        <taxon>Polyphaga</taxon>
        <taxon>Cucujiformia</taxon>
        <taxon>Chrysomeloidea</taxon>
        <taxon>Cerambycidae</taxon>
        <taxon>Lamiinae</taxon>
        <taxon>Monochamini</taxon>
        <taxon>Molorchus</taxon>
    </lineage>
</organism>
<evidence type="ECO:0000256" key="3">
    <source>
        <dbReference type="ARBA" id="ARBA00008234"/>
    </source>
</evidence>
<evidence type="ECO:0000256" key="1">
    <source>
        <dbReference type="ARBA" id="ARBA00001947"/>
    </source>
</evidence>
<dbReference type="InterPro" id="IPR004843">
    <property type="entry name" value="Calcineurin-like_PHP"/>
</dbReference>
<comment type="subcellular location">
    <subcellularLocation>
        <location evidence="2">Secreted</location>
    </subcellularLocation>
</comment>
<dbReference type="InterPro" id="IPR008139">
    <property type="entry name" value="SaposinB_dom"/>
</dbReference>
<evidence type="ECO:0000259" key="14">
    <source>
        <dbReference type="PROSITE" id="PS50015"/>
    </source>
</evidence>
<keyword evidence="10" id="KW-0325">Glycoprotein</keyword>
<comment type="function">
    <text evidence="12">Converts sphingomyelin to ceramide.</text>
</comment>
<feature type="domain" description="Saposin B-type" evidence="14">
    <location>
        <begin position="73"/>
        <end position="159"/>
    </location>
</feature>
<dbReference type="PANTHER" id="PTHR10340:SF29">
    <property type="entry name" value="SPHINGOMYELIN PHOSPHODIESTERASE"/>
    <property type="match status" value="1"/>
</dbReference>
<sequence>MGGRIPCVCIFLMVCVSSYGSIINAPGVFELLKQGLTEYSISGKQPSYLPYTLMSYPLQNILRHQQDLEATNNTEICILCEILVNALILERRNGMTDVELGAEALYFCNLLQIENDRVCKGGIDITLGIFTYMVDNNEKLTGERVCGLLLHNMNCRGGSLFEWSVDIPEGNTVSRVKASGTKTFNILHISDIHIDPYYTPGKTNNCKEPLCCQFDQDDGANEAESCGYWGDYTDADTPIQTLNAAMDKIVAHNFDFVYYTGDIVSHRMWSTSVENNTRDIIQISNIFHDRFDVPVYAALGNHEAHPFNVYTTPDETDPTLSTQWLFDLTASKWGDWLSEEAKAMILKGGFYTVSPKNGFKVIVLNSNVCYTGNWWLIYEDKDPYGQLEWLVEVLVAAEEKEEKVHILMHVPTGSSECLRVWSREYNRIIERFANTIVGHFNGHTHRDEVLVYYNSSDITQAINVAWNGASITTYSLGNPSYKLLEIDAETFDVWDFEEWTMDLETANLDAKNPPAWYKLYSFREAYNVDSLDPSEIDLLLQRMTKDHSLIDQYYTFKFRNSTYPNTNPCDETCQKKILCDITTAVPTHTDQCERFSRLYDENK</sequence>
<evidence type="ECO:0000256" key="8">
    <source>
        <dbReference type="ARBA" id="ARBA00022833"/>
    </source>
</evidence>
<accession>A0ABQ9J8F2</accession>
<dbReference type="InterPro" id="IPR011160">
    <property type="entry name" value="Sphingomy_PDE"/>
</dbReference>
<feature type="signal peptide" evidence="13">
    <location>
        <begin position="1"/>
        <end position="20"/>
    </location>
</feature>
<dbReference type="Gene3D" id="3.60.21.10">
    <property type="match status" value="2"/>
</dbReference>
<dbReference type="EC" id="3.1.4.12" evidence="12"/>
<dbReference type="PANTHER" id="PTHR10340">
    <property type="entry name" value="SPHINGOMYELIN PHOSPHODIESTERASE"/>
    <property type="match status" value="1"/>
</dbReference>
<keyword evidence="16" id="KW-1185">Reference proteome</keyword>
<evidence type="ECO:0000313" key="15">
    <source>
        <dbReference type="EMBL" id="KAJ8974388.1"/>
    </source>
</evidence>
<feature type="chain" id="PRO_5047166977" description="Sphingomyelin phosphodiesterase" evidence="13">
    <location>
        <begin position="21"/>
        <end position="603"/>
    </location>
</feature>
<comment type="caution">
    <text evidence="15">The sequence shown here is derived from an EMBL/GenBank/DDBJ whole genome shotgun (WGS) entry which is preliminary data.</text>
</comment>
<dbReference type="Pfam" id="PF00149">
    <property type="entry name" value="Metallophos"/>
    <property type="match status" value="1"/>
</dbReference>
<dbReference type="InterPro" id="IPR041805">
    <property type="entry name" value="ASMase/PPN1_MPP"/>
</dbReference>
<protein>
    <recommendedName>
        <fullName evidence="12">Sphingomyelin phosphodiesterase</fullName>
        <ecNumber evidence="12">3.1.4.12</ecNumber>
    </recommendedName>
</protein>
<proteinExistence type="inferred from homology"/>
<keyword evidence="6 13" id="KW-0732">Signal</keyword>
<reference evidence="15" key="1">
    <citation type="journal article" date="2023" name="Insect Mol. Biol.">
        <title>Genome sequencing provides insights into the evolution of gene families encoding plant cell wall-degrading enzymes in longhorned beetles.</title>
        <authorList>
            <person name="Shin N.R."/>
            <person name="Okamura Y."/>
            <person name="Kirsch R."/>
            <person name="Pauchet Y."/>
        </authorList>
    </citation>
    <scope>NUCLEOTIDE SEQUENCE</scope>
    <source>
        <strain evidence="15">MMC_N1</strain>
    </source>
</reference>
<evidence type="ECO:0000256" key="11">
    <source>
        <dbReference type="ARBA" id="ARBA00047268"/>
    </source>
</evidence>
<comment type="similarity">
    <text evidence="3 12">Belongs to the acid sphingomyelinase family.</text>
</comment>
<evidence type="ECO:0000313" key="16">
    <source>
        <dbReference type="Proteomes" id="UP001162164"/>
    </source>
</evidence>
<keyword evidence="5" id="KW-0479">Metal-binding</keyword>
<keyword evidence="8" id="KW-0862">Zinc</keyword>